<protein>
    <recommendedName>
        <fullName evidence="12">CLIP domain-containing serine protease</fullName>
        <ecNumber evidence="12">3.4.21.-</ecNumber>
    </recommendedName>
</protein>
<dbReference type="InterPro" id="IPR051487">
    <property type="entry name" value="Ser/Thr_Proteases_Immune/Dev"/>
</dbReference>
<dbReference type="VEuPathDB" id="VectorBase:AARA015709"/>
<evidence type="ECO:0000256" key="3">
    <source>
        <dbReference type="ARBA" id="ARBA00022588"/>
    </source>
</evidence>
<proteinExistence type="inferred from homology"/>
<dbReference type="InterPro" id="IPR009003">
    <property type="entry name" value="Peptidase_S1_PA"/>
</dbReference>
<evidence type="ECO:0000256" key="6">
    <source>
        <dbReference type="ARBA" id="ARBA00022801"/>
    </source>
</evidence>
<dbReference type="AlphaFoldDB" id="A0A182IIC3"/>
<keyword evidence="5 12" id="KW-0732">Signal</keyword>
<reference evidence="13" key="1">
    <citation type="submission" date="2022-08" db="UniProtKB">
        <authorList>
            <consortium name="EnsemblMetazoa"/>
        </authorList>
    </citation>
    <scope>IDENTIFICATION</scope>
    <source>
        <strain evidence="13">Dongola</strain>
    </source>
</reference>
<keyword evidence="7 12" id="KW-0720">Serine protease</keyword>
<dbReference type="PRINTS" id="PR00722">
    <property type="entry name" value="CHYMOTRYPSIN"/>
</dbReference>
<keyword evidence="14" id="KW-1185">Reference proteome</keyword>
<feature type="chain" id="PRO_5036529315" description="CLIP domain-containing serine protease" evidence="12">
    <location>
        <begin position="27"/>
        <end position="356"/>
    </location>
</feature>
<keyword evidence="2 12" id="KW-0964">Secreted</keyword>
<dbReference type="FunFam" id="2.40.10.10:FF:000028">
    <property type="entry name" value="Serine protease easter"/>
    <property type="match status" value="1"/>
</dbReference>
<dbReference type="RefSeq" id="XP_040157350.1">
    <property type="nucleotide sequence ID" value="XM_040301416.1"/>
</dbReference>
<dbReference type="GO" id="GO:0004252">
    <property type="term" value="F:serine-type endopeptidase activity"/>
    <property type="evidence" value="ECO:0007669"/>
    <property type="project" value="UniProtKB-UniRule"/>
</dbReference>
<dbReference type="CDD" id="cd00190">
    <property type="entry name" value="Tryp_SPc"/>
    <property type="match status" value="1"/>
</dbReference>
<dbReference type="EC" id="3.4.21.-" evidence="12"/>
<keyword evidence="10" id="KW-0325">Glycoprotein</keyword>
<comment type="similarity">
    <text evidence="11 12">Belongs to the peptidase S1 family. CLIP subfamily.</text>
</comment>
<dbReference type="SMART" id="SM00020">
    <property type="entry name" value="Tryp_SPc"/>
    <property type="match status" value="1"/>
</dbReference>
<dbReference type="Proteomes" id="UP000075840">
    <property type="component" value="Unassembled WGS sequence"/>
</dbReference>
<dbReference type="KEGG" id="aara:120896904"/>
<dbReference type="InterPro" id="IPR022700">
    <property type="entry name" value="CLIP"/>
</dbReference>
<dbReference type="GO" id="GO:0005576">
    <property type="term" value="C:extracellular region"/>
    <property type="evidence" value="ECO:0007669"/>
    <property type="project" value="UniProtKB-SubCell"/>
</dbReference>
<evidence type="ECO:0000256" key="2">
    <source>
        <dbReference type="ARBA" id="ARBA00022525"/>
    </source>
</evidence>
<comment type="domain">
    <text evidence="12">The clip domain consists of 35-55 residues which are 'knitted' together usually by 3 conserved disulfide bonds forming a clip-like compact structure.</text>
</comment>
<name>A0A182IIC3_ANOAR</name>
<dbReference type="GO" id="GO:0045087">
    <property type="term" value="P:innate immune response"/>
    <property type="evidence" value="ECO:0007669"/>
    <property type="project" value="UniProtKB-KW"/>
</dbReference>
<keyword evidence="9" id="KW-1015">Disulfide bond</keyword>
<dbReference type="EnsemblMetazoa" id="AARA015709-RA">
    <property type="protein sequence ID" value="AARA015709-PA"/>
    <property type="gene ID" value="AARA015709"/>
</dbReference>
<keyword evidence="8" id="KW-0391">Immunity</keyword>
<keyword evidence="6 12" id="KW-0378">Hydrolase</keyword>
<organism evidence="13 14">
    <name type="scientific">Anopheles arabiensis</name>
    <name type="common">Mosquito</name>
    <dbReference type="NCBI Taxonomy" id="7173"/>
    <lineage>
        <taxon>Eukaryota</taxon>
        <taxon>Metazoa</taxon>
        <taxon>Ecdysozoa</taxon>
        <taxon>Arthropoda</taxon>
        <taxon>Hexapoda</taxon>
        <taxon>Insecta</taxon>
        <taxon>Pterygota</taxon>
        <taxon>Neoptera</taxon>
        <taxon>Endopterygota</taxon>
        <taxon>Diptera</taxon>
        <taxon>Nematocera</taxon>
        <taxon>Culicoidea</taxon>
        <taxon>Culicidae</taxon>
        <taxon>Anophelinae</taxon>
        <taxon>Anopheles</taxon>
    </lineage>
</organism>
<dbReference type="RefSeq" id="XP_040157354.1">
    <property type="nucleotide sequence ID" value="XM_040301420.1"/>
</dbReference>
<dbReference type="InterPro" id="IPR043504">
    <property type="entry name" value="Peptidase_S1_PA_chymotrypsin"/>
</dbReference>
<keyword evidence="4 12" id="KW-0645">Protease</keyword>
<dbReference type="Gene3D" id="2.40.10.10">
    <property type="entry name" value="Trypsin-like serine proteases"/>
    <property type="match status" value="2"/>
</dbReference>
<dbReference type="Pfam" id="PF12032">
    <property type="entry name" value="CLIP"/>
    <property type="match status" value="1"/>
</dbReference>
<dbReference type="GeneID" id="120896904"/>
<evidence type="ECO:0000256" key="7">
    <source>
        <dbReference type="ARBA" id="ARBA00022825"/>
    </source>
</evidence>
<keyword evidence="3" id="KW-0399">Innate immunity</keyword>
<dbReference type="SUPFAM" id="SSF50494">
    <property type="entry name" value="Trypsin-like serine proteases"/>
    <property type="match status" value="1"/>
</dbReference>
<dbReference type="GO" id="GO:0006508">
    <property type="term" value="P:proteolysis"/>
    <property type="evidence" value="ECO:0007669"/>
    <property type="project" value="UniProtKB-KW"/>
</dbReference>
<dbReference type="InterPro" id="IPR018114">
    <property type="entry name" value="TRYPSIN_HIS"/>
</dbReference>
<dbReference type="InterPro" id="IPR001254">
    <property type="entry name" value="Trypsin_dom"/>
</dbReference>
<evidence type="ECO:0000256" key="4">
    <source>
        <dbReference type="ARBA" id="ARBA00022670"/>
    </source>
</evidence>
<evidence type="ECO:0000256" key="10">
    <source>
        <dbReference type="ARBA" id="ARBA00023180"/>
    </source>
</evidence>
<sequence>MGQCDRNRSILCVFFTIIPTMLMADANQSTAATSAFCVNPAGDLGKCIYFLDCKPLPRALSTDLNFLKNSQCNQKEGPGFICCPDKRHVLPEPPHCGVRAALQLTGAQLTQPDDYPWTALIEYEKPDGTTGFHCGGTLINQGYILTAAHCVSSLRADWKVHRVLLGEWDLSSVLDCAYNVCNNPPIEAKVLKIIVHAGYDAQNGSFIHDIALIRFEELANFPDTIVPICLPIAESFPWENITDGFSTVVGWGKSQSTAGVTKKLKLNLKVRNFRECSSLLEWPEKMQPSQLCALWERSNRKICSADAGGGLAWFYRRFHYLIGVAGSDEQKCGSGDVPGVFVNVSSYMNWIRNNIK</sequence>
<dbReference type="EMBL" id="APCN01002147">
    <property type="status" value="NOT_ANNOTATED_CDS"/>
    <property type="molecule type" value="Genomic_DNA"/>
</dbReference>
<evidence type="ECO:0000256" key="9">
    <source>
        <dbReference type="ARBA" id="ARBA00023157"/>
    </source>
</evidence>
<dbReference type="Gene3D" id="3.30.1640.30">
    <property type="match status" value="1"/>
</dbReference>
<dbReference type="Pfam" id="PF00089">
    <property type="entry name" value="Trypsin"/>
    <property type="match status" value="1"/>
</dbReference>
<dbReference type="InterPro" id="IPR038565">
    <property type="entry name" value="CLIP_sf"/>
</dbReference>
<dbReference type="SMART" id="SM00680">
    <property type="entry name" value="CLIP"/>
    <property type="match status" value="1"/>
</dbReference>
<evidence type="ECO:0000256" key="1">
    <source>
        <dbReference type="ARBA" id="ARBA00004613"/>
    </source>
</evidence>
<dbReference type="RefSeq" id="XP_040157352.1">
    <property type="nucleotide sequence ID" value="XM_040301418.1"/>
</dbReference>
<dbReference type="PROSITE" id="PS50240">
    <property type="entry name" value="TRYPSIN_DOM"/>
    <property type="match status" value="1"/>
</dbReference>
<evidence type="ECO:0000313" key="13">
    <source>
        <dbReference type="EnsemblMetazoa" id="AARA015709-PA"/>
    </source>
</evidence>
<feature type="signal peptide" evidence="12">
    <location>
        <begin position="1"/>
        <end position="26"/>
    </location>
</feature>
<dbReference type="RefSeq" id="XP_040157353.1">
    <property type="nucleotide sequence ID" value="XM_040301419.1"/>
</dbReference>
<accession>A0A182IIC3</accession>
<dbReference type="PROSITE" id="PS00134">
    <property type="entry name" value="TRYPSIN_HIS"/>
    <property type="match status" value="1"/>
</dbReference>
<dbReference type="VEuPathDB" id="VectorBase:AARA21_008907"/>
<dbReference type="PANTHER" id="PTHR24256">
    <property type="entry name" value="TRYPTASE-RELATED"/>
    <property type="match status" value="1"/>
</dbReference>
<evidence type="ECO:0000256" key="12">
    <source>
        <dbReference type="RuleBase" id="RU366078"/>
    </source>
</evidence>
<evidence type="ECO:0000256" key="11">
    <source>
        <dbReference type="ARBA" id="ARBA00024195"/>
    </source>
</evidence>
<evidence type="ECO:0000256" key="8">
    <source>
        <dbReference type="ARBA" id="ARBA00022859"/>
    </source>
</evidence>
<evidence type="ECO:0000256" key="5">
    <source>
        <dbReference type="ARBA" id="ARBA00022729"/>
    </source>
</evidence>
<evidence type="ECO:0000313" key="14">
    <source>
        <dbReference type="Proteomes" id="UP000075840"/>
    </source>
</evidence>
<comment type="subcellular location">
    <subcellularLocation>
        <location evidence="1 12">Secreted</location>
    </subcellularLocation>
</comment>
<dbReference type="InterPro" id="IPR001314">
    <property type="entry name" value="Peptidase_S1A"/>
</dbReference>